<evidence type="ECO:0000256" key="4">
    <source>
        <dbReference type="ARBA" id="ARBA00008800"/>
    </source>
</evidence>
<keyword evidence="16" id="KW-1185">Reference proteome</keyword>
<dbReference type="GO" id="GO:0030570">
    <property type="term" value="F:pectate lyase activity"/>
    <property type="evidence" value="ECO:0007669"/>
    <property type="project" value="UniProtKB-EC"/>
</dbReference>
<evidence type="ECO:0000256" key="11">
    <source>
        <dbReference type="ARBA" id="ARBA00023180"/>
    </source>
</evidence>
<dbReference type="Proteomes" id="UP001229421">
    <property type="component" value="Unassembled WGS sequence"/>
</dbReference>
<comment type="subunit">
    <text evidence="5">Monomer.</text>
</comment>
<evidence type="ECO:0000256" key="6">
    <source>
        <dbReference type="ARBA" id="ARBA00012272"/>
    </source>
</evidence>
<keyword evidence="10" id="KW-1015">Disulfide bond</keyword>
<dbReference type="EMBL" id="JAUHHV010000001">
    <property type="protein sequence ID" value="KAK1437765.1"/>
    <property type="molecule type" value="Genomic_DNA"/>
</dbReference>
<keyword evidence="7 13" id="KW-0479">Metal-binding</keyword>
<dbReference type="EC" id="4.2.2.2" evidence="6 13"/>
<dbReference type="PANTHER" id="PTHR31683:SF159">
    <property type="entry name" value="PECTATE LYASE"/>
    <property type="match status" value="1"/>
</dbReference>
<dbReference type="PANTHER" id="PTHR31683">
    <property type="entry name" value="PECTATE LYASE 18-RELATED"/>
    <property type="match status" value="1"/>
</dbReference>
<gene>
    <name evidence="15" type="ORF">QVD17_03563</name>
</gene>
<dbReference type="SUPFAM" id="SSF51126">
    <property type="entry name" value="Pectin lyase-like"/>
    <property type="match status" value="1"/>
</dbReference>
<comment type="pathway">
    <text evidence="3 13">Glycan metabolism; pectin degradation; 2-dehydro-3-deoxy-D-gluconate from pectin: step 2/5.</text>
</comment>
<keyword evidence="11" id="KW-0325">Glycoprotein</keyword>
<dbReference type="InterPro" id="IPR011050">
    <property type="entry name" value="Pectin_lyase_fold/virulence"/>
</dbReference>
<evidence type="ECO:0000256" key="5">
    <source>
        <dbReference type="ARBA" id="ARBA00011245"/>
    </source>
</evidence>
<dbReference type="InterPro" id="IPR012334">
    <property type="entry name" value="Pectin_lyas_fold"/>
</dbReference>
<comment type="caution">
    <text evidence="15">The sequence shown here is derived from an EMBL/GenBank/DDBJ whole genome shotgun (WGS) entry which is preliminary data.</text>
</comment>
<feature type="domain" description="Pectate lyase" evidence="14">
    <location>
        <begin position="129"/>
        <end position="325"/>
    </location>
</feature>
<evidence type="ECO:0000256" key="9">
    <source>
        <dbReference type="ARBA" id="ARBA00022837"/>
    </source>
</evidence>
<sequence length="403" mass="43162">MFPFKYCILRLLTGYYLFVITCGNVITKSVRNTEEGEMSGLNSTRRGLSGCVAANVIDKCWRCKADWADNRQALAQCAAGFATGTTGGSGGDVYTVTSEADDDAANPKEGTLRFGVTQNRPLWIIFEKDMVISLTQELVVQGDKTIDGRGAKVEITNGGLTIVDVKNVIIHGITIGNVKVLPGGMIKNSDAPAAMRQASDGDCITVSGSSKVWIDHCSLSQAFDGLIDVTLGSSMVTVSNCKFTKHEKVMLLGADDGHHQDKNMQCTVAFNLFTDGCDQRMPRCRFGFFQVVNNNYDGWGTYAIGGSSAPTILSQGNKFKAPDDANKKNVLVRADAPESESMQWNWRTEKDLLENGAIFTPSGTDPALTGEQSSMMIAAEPGEKVVELTASAGVLACTAGSPC</sequence>
<keyword evidence="8" id="KW-0732">Signal</keyword>
<evidence type="ECO:0000256" key="7">
    <source>
        <dbReference type="ARBA" id="ARBA00022723"/>
    </source>
</evidence>
<evidence type="ECO:0000256" key="8">
    <source>
        <dbReference type="ARBA" id="ARBA00022729"/>
    </source>
</evidence>
<comment type="catalytic activity">
    <reaction evidence="1 13">
        <text>Eliminative cleavage of (1-&gt;4)-alpha-D-galacturonan to give oligosaccharides with 4-deoxy-alpha-D-galact-4-enuronosyl groups at their non-reducing ends.</text>
        <dbReference type="EC" id="4.2.2.2"/>
    </reaction>
</comment>
<proteinExistence type="inferred from homology"/>
<dbReference type="SMART" id="SM00656">
    <property type="entry name" value="Amb_all"/>
    <property type="match status" value="1"/>
</dbReference>
<keyword evidence="9 13" id="KW-0106">Calcium</keyword>
<comment type="function">
    <text evidence="2">Has pectate lyase activity.</text>
</comment>
<evidence type="ECO:0000259" key="14">
    <source>
        <dbReference type="SMART" id="SM00656"/>
    </source>
</evidence>
<dbReference type="AlphaFoldDB" id="A0AAD8L8J7"/>
<dbReference type="PRINTS" id="PR00807">
    <property type="entry name" value="AMBALLERGEN"/>
</dbReference>
<comment type="cofactor">
    <cofactor evidence="13">
        <name>Ca(2+)</name>
        <dbReference type="ChEBI" id="CHEBI:29108"/>
    </cofactor>
    <text evidence="13">Binds 1 Ca(2+) ion. Required for its activity.</text>
</comment>
<evidence type="ECO:0000256" key="13">
    <source>
        <dbReference type="RuleBase" id="RU361123"/>
    </source>
</evidence>
<dbReference type="Gene3D" id="2.160.20.10">
    <property type="entry name" value="Single-stranded right-handed beta-helix, Pectin lyase-like"/>
    <property type="match status" value="1"/>
</dbReference>
<evidence type="ECO:0000256" key="1">
    <source>
        <dbReference type="ARBA" id="ARBA00000695"/>
    </source>
</evidence>
<accession>A0AAD8L8J7</accession>
<evidence type="ECO:0000313" key="15">
    <source>
        <dbReference type="EMBL" id="KAK1437765.1"/>
    </source>
</evidence>
<name>A0AAD8L8J7_TARER</name>
<evidence type="ECO:0000256" key="12">
    <source>
        <dbReference type="ARBA" id="ARBA00023239"/>
    </source>
</evidence>
<keyword evidence="12 13" id="KW-0456">Lyase</keyword>
<evidence type="ECO:0000313" key="16">
    <source>
        <dbReference type="Proteomes" id="UP001229421"/>
    </source>
</evidence>
<protein>
    <recommendedName>
        <fullName evidence="6 13">Pectate lyase</fullName>
        <ecNumber evidence="6 13">4.2.2.2</ecNumber>
    </recommendedName>
</protein>
<dbReference type="Pfam" id="PF00544">
    <property type="entry name" value="Pectate_lyase_4"/>
    <property type="match status" value="1"/>
</dbReference>
<dbReference type="InterPro" id="IPR002022">
    <property type="entry name" value="Pec_lyase"/>
</dbReference>
<dbReference type="InterPro" id="IPR045032">
    <property type="entry name" value="PEL"/>
</dbReference>
<dbReference type="GO" id="GO:0046872">
    <property type="term" value="F:metal ion binding"/>
    <property type="evidence" value="ECO:0007669"/>
    <property type="project" value="UniProtKB-KW"/>
</dbReference>
<reference evidence="15" key="1">
    <citation type="journal article" date="2023" name="bioRxiv">
        <title>Improved chromosome-level genome assembly for marigold (Tagetes erecta).</title>
        <authorList>
            <person name="Jiang F."/>
            <person name="Yuan L."/>
            <person name="Wang S."/>
            <person name="Wang H."/>
            <person name="Xu D."/>
            <person name="Wang A."/>
            <person name="Fan W."/>
        </authorList>
    </citation>
    <scope>NUCLEOTIDE SEQUENCE</scope>
    <source>
        <strain evidence="15">WSJ</strain>
        <tissue evidence="15">Leaf</tissue>
    </source>
</reference>
<evidence type="ECO:0000256" key="10">
    <source>
        <dbReference type="ARBA" id="ARBA00023157"/>
    </source>
</evidence>
<organism evidence="15 16">
    <name type="scientific">Tagetes erecta</name>
    <name type="common">African marigold</name>
    <dbReference type="NCBI Taxonomy" id="13708"/>
    <lineage>
        <taxon>Eukaryota</taxon>
        <taxon>Viridiplantae</taxon>
        <taxon>Streptophyta</taxon>
        <taxon>Embryophyta</taxon>
        <taxon>Tracheophyta</taxon>
        <taxon>Spermatophyta</taxon>
        <taxon>Magnoliopsida</taxon>
        <taxon>eudicotyledons</taxon>
        <taxon>Gunneridae</taxon>
        <taxon>Pentapetalae</taxon>
        <taxon>asterids</taxon>
        <taxon>campanulids</taxon>
        <taxon>Asterales</taxon>
        <taxon>Asteraceae</taxon>
        <taxon>Asteroideae</taxon>
        <taxon>Heliantheae alliance</taxon>
        <taxon>Tageteae</taxon>
        <taxon>Tagetes</taxon>
    </lineage>
</organism>
<comment type="similarity">
    <text evidence="4">Belongs to the polysaccharide lyase 1 family. Amb a subfamily.</text>
</comment>
<evidence type="ECO:0000256" key="2">
    <source>
        <dbReference type="ARBA" id="ARBA00002799"/>
    </source>
</evidence>
<evidence type="ECO:0000256" key="3">
    <source>
        <dbReference type="ARBA" id="ARBA00005220"/>
    </source>
</evidence>
<dbReference type="InterPro" id="IPR018082">
    <property type="entry name" value="AmbAllergen"/>
</dbReference>